<dbReference type="Gene3D" id="3.40.225.10">
    <property type="entry name" value="Class II aldolase/adducin N-terminal domain"/>
    <property type="match status" value="1"/>
</dbReference>
<dbReference type="SMART" id="SM01007">
    <property type="entry name" value="Aldolase_II"/>
    <property type="match status" value="1"/>
</dbReference>
<dbReference type="InterPro" id="IPR001303">
    <property type="entry name" value="Aldolase_II/adducin_N"/>
</dbReference>
<dbReference type="AlphaFoldDB" id="A0A7S3LTG9"/>
<dbReference type="NCBIfam" id="NF005451">
    <property type="entry name" value="PRK07044.1"/>
    <property type="match status" value="1"/>
</dbReference>
<dbReference type="Pfam" id="PF00596">
    <property type="entry name" value="Aldolase_II"/>
    <property type="match status" value="1"/>
</dbReference>
<dbReference type="InterPro" id="IPR051017">
    <property type="entry name" value="Aldolase-II_Adducin_sf"/>
</dbReference>
<evidence type="ECO:0000256" key="1">
    <source>
        <dbReference type="SAM" id="MobiDB-lite"/>
    </source>
</evidence>
<dbReference type="PANTHER" id="PTHR10672:SF3">
    <property type="entry name" value="PROTEIN HU-LI TAI SHAO"/>
    <property type="match status" value="1"/>
</dbReference>
<dbReference type="GO" id="GO:0005856">
    <property type="term" value="C:cytoskeleton"/>
    <property type="evidence" value="ECO:0007669"/>
    <property type="project" value="TreeGrafter"/>
</dbReference>
<evidence type="ECO:0000313" key="3">
    <source>
        <dbReference type="EMBL" id="CAE0437916.1"/>
    </source>
</evidence>
<reference evidence="3" key="1">
    <citation type="submission" date="2021-01" db="EMBL/GenBank/DDBJ databases">
        <authorList>
            <person name="Corre E."/>
            <person name="Pelletier E."/>
            <person name="Niang G."/>
            <person name="Scheremetjew M."/>
            <person name="Finn R."/>
            <person name="Kale V."/>
            <person name="Holt S."/>
            <person name="Cochrane G."/>
            <person name="Meng A."/>
            <person name="Brown T."/>
            <person name="Cohen L."/>
        </authorList>
    </citation>
    <scope>NUCLEOTIDE SEQUENCE</scope>
    <source>
        <strain evidence="3">GSBS06</strain>
    </source>
</reference>
<gene>
    <name evidence="3" type="ORF">ASTO00021_LOCUS8169</name>
</gene>
<dbReference type="PANTHER" id="PTHR10672">
    <property type="entry name" value="ADDUCIN"/>
    <property type="match status" value="1"/>
</dbReference>
<name>A0A7S3LTG9_9STRA</name>
<proteinExistence type="predicted"/>
<sequence length="348" mass="39201">MFNNKKMIFSSRFGANVITKGCEEKLKFCYRSKLGINLPNVQQFSRTYRAARPTVGSGKKKSSTRPYKLNGSNCRKMHSSASQGNGISNSSFEDSEWGLRCKLAVAYRIAAYNGWDEVIFNHITAKCPTDNPQEKLFLINPFGLGFDEVTASSLLKVDIEGNVVDAGNSSGLLFRQGYVIHSAVHNAREDAECVWHCHHPDVVAVSMLESGVLPLSQEALFVYDYMSYHPFEGSATDVDERERIVQSLGQANKVLMMDNHGPLTVGSSIEEAFRYMHYICRACEYQVKAMSMSGGETEKMRIPNDDCVEKMLERVKQSNQQGYDVQSLMFQRMVRKMEAIYGTDNIYC</sequence>
<evidence type="ECO:0000259" key="2">
    <source>
        <dbReference type="SMART" id="SM01007"/>
    </source>
</evidence>
<feature type="domain" description="Class II aldolase/adducin N-terminal" evidence="2">
    <location>
        <begin position="101"/>
        <end position="287"/>
    </location>
</feature>
<dbReference type="EMBL" id="HBIN01010904">
    <property type="protein sequence ID" value="CAE0437916.1"/>
    <property type="molecule type" value="Transcribed_RNA"/>
</dbReference>
<protein>
    <recommendedName>
        <fullName evidence="2">Class II aldolase/adducin N-terminal domain-containing protein</fullName>
    </recommendedName>
</protein>
<feature type="compositionally biased region" description="Polar residues" evidence="1">
    <location>
        <begin position="79"/>
        <end position="89"/>
    </location>
</feature>
<dbReference type="InterPro" id="IPR036409">
    <property type="entry name" value="Aldolase_II/adducin_N_sf"/>
</dbReference>
<organism evidence="3">
    <name type="scientific">Aplanochytrium stocchinoi</name>
    <dbReference type="NCBI Taxonomy" id="215587"/>
    <lineage>
        <taxon>Eukaryota</taxon>
        <taxon>Sar</taxon>
        <taxon>Stramenopiles</taxon>
        <taxon>Bigyra</taxon>
        <taxon>Labyrinthulomycetes</taxon>
        <taxon>Thraustochytrida</taxon>
        <taxon>Thraustochytriidae</taxon>
        <taxon>Aplanochytrium</taxon>
    </lineage>
</organism>
<accession>A0A7S3LTG9</accession>
<dbReference type="SUPFAM" id="SSF53639">
    <property type="entry name" value="AraD/HMP-PK domain-like"/>
    <property type="match status" value="1"/>
</dbReference>
<dbReference type="GO" id="GO:0051015">
    <property type="term" value="F:actin filament binding"/>
    <property type="evidence" value="ECO:0007669"/>
    <property type="project" value="TreeGrafter"/>
</dbReference>
<feature type="region of interest" description="Disordered" evidence="1">
    <location>
        <begin position="51"/>
        <end position="89"/>
    </location>
</feature>